<evidence type="ECO:0000256" key="5">
    <source>
        <dbReference type="ARBA" id="ARBA00023242"/>
    </source>
</evidence>
<dbReference type="GO" id="GO:0005634">
    <property type="term" value="C:nucleus"/>
    <property type="evidence" value="ECO:0007669"/>
    <property type="project" value="UniProtKB-SubCell"/>
</dbReference>
<accession>A0A0P7BFQ7</accession>
<dbReference type="CDD" id="cd12148">
    <property type="entry name" value="fungal_TF_MHR"/>
    <property type="match status" value="1"/>
</dbReference>
<reference evidence="7 8" key="1">
    <citation type="submission" date="2015-09" db="EMBL/GenBank/DDBJ databases">
        <title>Draft genome of a European isolate of the apple canker pathogen Neonectria ditissima.</title>
        <authorList>
            <person name="Gomez-Cortecero A."/>
            <person name="Harrison R.J."/>
            <person name="Armitage A.D."/>
        </authorList>
    </citation>
    <scope>NUCLEOTIDE SEQUENCE [LARGE SCALE GENOMIC DNA]</scope>
    <source>
        <strain evidence="7 8">R09/05</strain>
    </source>
</reference>
<protein>
    <recommendedName>
        <fullName evidence="6">Xylanolytic transcriptional activator regulatory domain-containing protein</fullName>
    </recommendedName>
</protein>
<dbReference type="PANTHER" id="PTHR47338:SF4">
    <property type="entry name" value="ZN(II)2CYS6 TRANSCRIPTION FACTOR (EUROFUNG)"/>
    <property type="match status" value="1"/>
</dbReference>
<dbReference type="EMBL" id="LKCW01000057">
    <property type="protein sequence ID" value="KPM41910.1"/>
    <property type="molecule type" value="Genomic_DNA"/>
</dbReference>
<feature type="domain" description="Xylanolytic transcriptional activator regulatory" evidence="6">
    <location>
        <begin position="41"/>
        <end position="115"/>
    </location>
</feature>
<dbReference type="SMART" id="SM00906">
    <property type="entry name" value="Fungal_trans"/>
    <property type="match status" value="1"/>
</dbReference>
<keyword evidence="8" id="KW-1185">Reference proteome</keyword>
<keyword evidence="2" id="KW-0479">Metal-binding</keyword>
<keyword evidence="3" id="KW-0805">Transcription regulation</keyword>
<proteinExistence type="predicted"/>
<keyword evidence="4" id="KW-0804">Transcription</keyword>
<dbReference type="Proteomes" id="UP000050424">
    <property type="component" value="Unassembled WGS sequence"/>
</dbReference>
<evidence type="ECO:0000313" key="7">
    <source>
        <dbReference type="EMBL" id="KPM41910.1"/>
    </source>
</evidence>
<evidence type="ECO:0000256" key="3">
    <source>
        <dbReference type="ARBA" id="ARBA00023015"/>
    </source>
</evidence>
<dbReference type="InterPro" id="IPR007219">
    <property type="entry name" value="XnlR_reg_dom"/>
</dbReference>
<dbReference type="InterPro" id="IPR050815">
    <property type="entry name" value="TF_fung"/>
</dbReference>
<dbReference type="AlphaFoldDB" id="A0A0P7BFQ7"/>
<dbReference type="OrthoDB" id="5013471at2759"/>
<comment type="subcellular location">
    <subcellularLocation>
        <location evidence="1">Nucleus</location>
    </subcellularLocation>
</comment>
<dbReference type="PANTHER" id="PTHR47338">
    <property type="entry name" value="ZN(II)2CYS6 TRANSCRIPTION FACTOR (EUROFUNG)-RELATED"/>
    <property type="match status" value="1"/>
</dbReference>
<dbReference type="GO" id="GO:0008270">
    <property type="term" value="F:zinc ion binding"/>
    <property type="evidence" value="ECO:0007669"/>
    <property type="project" value="InterPro"/>
</dbReference>
<dbReference type="STRING" id="78410.A0A0P7BFQ7"/>
<evidence type="ECO:0000256" key="1">
    <source>
        <dbReference type="ARBA" id="ARBA00004123"/>
    </source>
</evidence>
<evidence type="ECO:0000256" key="2">
    <source>
        <dbReference type="ARBA" id="ARBA00022723"/>
    </source>
</evidence>
<gene>
    <name evidence="7" type="ORF">AK830_g4653</name>
</gene>
<evidence type="ECO:0000313" key="8">
    <source>
        <dbReference type="Proteomes" id="UP000050424"/>
    </source>
</evidence>
<organism evidence="7 8">
    <name type="scientific">Neonectria ditissima</name>
    <dbReference type="NCBI Taxonomy" id="78410"/>
    <lineage>
        <taxon>Eukaryota</taxon>
        <taxon>Fungi</taxon>
        <taxon>Dikarya</taxon>
        <taxon>Ascomycota</taxon>
        <taxon>Pezizomycotina</taxon>
        <taxon>Sordariomycetes</taxon>
        <taxon>Hypocreomycetidae</taxon>
        <taxon>Hypocreales</taxon>
        <taxon>Nectriaceae</taxon>
        <taxon>Neonectria</taxon>
    </lineage>
</organism>
<keyword evidence="5" id="KW-0539">Nucleus</keyword>
<sequence>MRIVYMLSEPETGFLDLSLDSIQVKIMQVLCLLCLGHGARAWMKLGTAIRMVQGMELHKESAKNAPTTAYQDSVRLCIHTLYIMDRFSVCGSDRPMMINDETLRNSRLPTPDDSFGETSAITGGATRFSDLWAYSGSKSQQQTTLHMFTSITMILGKCNIYLQTGGVQGDSHFPWHPMSNLSGLVSELCKWKDRAESELVAANLDCSQTTTVNRFYLSWFIYHAIFLRLYRQFLPLISGSSSTDDSSDPWQQETSRKCLEHAVAISDLCDQAQNHGYSWPYFTLFCLGSAGTVLIHAAHYESAASHKPHLVHVIEKMLDMRSLNPLANYQCEMLRQMHRLHAVMIRNYRSGTLVVSTKATYHSPGWVIGWTQGTFYLTPVRLQIAYSNSLDGFDDLFSLGSLPQRLSSLRGTPYRYHEQLIESDTSGQSAISPLGGPSMTTPATFSEVQQNYPSSLMYALDGYFEFEGSASGSQVVSDDTHLEPCEGIGQDFIDSVLQQVADSGFQGLEY</sequence>
<comment type="caution">
    <text evidence="7">The sequence shown here is derived from an EMBL/GenBank/DDBJ whole genome shotgun (WGS) entry which is preliminary data.</text>
</comment>
<dbReference type="GO" id="GO:0000981">
    <property type="term" value="F:DNA-binding transcription factor activity, RNA polymerase II-specific"/>
    <property type="evidence" value="ECO:0007669"/>
    <property type="project" value="InterPro"/>
</dbReference>
<evidence type="ECO:0000256" key="4">
    <source>
        <dbReference type="ARBA" id="ARBA00023163"/>
    </source>
</evidence>
<dbReference type="Pfam" id="PF04082">
    <property type="entry name" value="Fungal_trans"/>
    <property type="match status" value="1"/>
</dbReference>
<dbReference type="GO" id="GO:0003677">
    <property type="term" value="F:DNA binding"/>
    <property type="evidence" value="ECO:0007669"/>
    <property type="project" value="InterPro"/>
</dbReference>
<evidence type="ECO:0000259" key="6">
    <source>
        <dbReference type="SMART" id="SM00906"/>
    </source>
</evidence>
<dbReference type="GO" id="GO:0006351">
    <property type="term" value="P:DNA-templated transcription"/>
    <property type="evidence" value="ECO:0007669"/>
    <property type="project" value="InterPro"/>
</dbReference>
<name>A0A0P7BFQ7_9HYPO</name>